<proteinExistence type="predicted"/>
<reference evidence="1 2" key="1">
    <citation type="journal article" date="2016" name="Appl. Environ. Microbiol.">
        <title>Lack of Overt Genome Reduction in the Bryostatin-Producing Bryozoan Symbiont "Candidatus Endobugula sertula".</title>
        <authorList>
            <person name="Miller I.J."/>
            <person name="Vanee N."/>
            <person name="Fong S.S."/>
            <person name="Lim-Fong G.E."/>
            <person name="Kwan J.C."/>
        </authorList>
    </citation>
    <scope>NUCLEOTIDE SEQUENCE [LARGE SCALE GENOMIC DNA]</scope>
    <source>
        <strain evidence="1">AB1-4</strain>
    </source>
</reference>
<dbReference type="AlphaFoldDB" id="A0A1D2QMZ3"/>
<accession>A0A1D2QMZ3</accession>
<organism evidence="1 2">
    <name type="scientific">Candidatus Endobugula sertula</name>
    <name type="common">Bugula neritina bacterial symbiont</name>
    <dbReference type="NCBI Taxonomy" id="62101"/>
    <lineage>
        <taxon>Bacteria</taxon>
        <taxon>Pseudomonadati</taxon>
        <taxon>Pseudomonadota</taxon>
        <taxon>Gammaproteobacteria</taxon>
        <taxon>Cellvibrionales</taxon>
        <taxon>Cellvibrionaceae</taxon>
        <taxon>Candidatus Endobugula</taxon>
    </lineage>
</organism>
<dbReference type="Proteomes" id="UP000242502">
    <property type="component" value="Unassembled WGS sequence"/>
</dbReference>
<gene>
    <name evidence="1" type="ORF">AB835_11595</name>
</gene>
<evidence type="ECO:0000313" key="2">
    <source>
        <dbReference type="Proteomes" id="UP000242502"/>
    </source>
</evidence>
<comment type="caution">
    <text evidence="1">The sequence shown here is derived from an EMBL/GenBank/DDBJ whole genome shotgun (WGS) entry which is preliminary data.</text>
</comment>
<evidence type="ECO:0000313" key="1">
    <source>
        <dbReference type="EMBL" id="ODS22937.1"/>
    </source>
</evidence>
<name>A0A1D2QMZ3_9GAMM</name>
<sequence length="64" mass="7057">MIIDHRIVRRNGILPPGVRVLRGVAVAGLVPKKLVLKSEFISRNAHYLTKKCSLVGDLLPLGQE</sequence>
<dbReference type="EMBL" id="MDLC01000046">
    <property type="protein sequence ID" value="ODS22937.1"/>
    <property type="molecule type" value="Genomic_DNA"/>
</dbReference>
<protein>
    <submittedName>
        <fullName evidence="1">Uncharacterized protein</fullName>
    </submittedName>
</protein>